<comment type="caution">
    <text evidence="2">The sequence shown here is derived from an EMBL/GenBank/DDBJ whole genome shotgun (WGS) entry which is preliminary data.</text>
</comment>
<dbReference type="EMBL" id="JAVFWL010000006">
    <property type="protein sequence ID" value="KAK6761813.1"/>
    <property type="molecule type" value="Genomic_DNA"/>
</dbReference>
<feature type="region of interest" description="Disordered" evidence="1">
    <location>
        <begin position="182"/>
        <end position="218"/>
    </location>
</feature>
<feature type="compositionally biased region" description="Polar residues" evidence="1">
    <location>
        <begin position="200"/>
        <end position="217"/>
    </location>
</feature>
<evidence type="ECO:0000313" key="3">
    <source>
        <dbReference type="Proteomes" id="UP001303046"/>
    </source>
</evidence>
<protein>
    <submittedName>
        <fullName evidence="2">Uncharacterized protein</fullName>
    </submittedName>
</protein>
<accession>A0ABR1EGT6</accession>
<organism evidence="2 3">
    <name type="scientific">Necator americanus</name>
    <name type="common">Human hookworm</name>
    <dbReference type="NCBI Taxonomy" id="51031"/>
    <lineage>
        <taxon>Eukaryota</taxon>
        <taxon>Metazoa</taxon>
        <taxon>Ecdysozoa</taxon>
        <taxon>Nematoda</taxon>
        <taxon>Chromadorea</taxon>
        <taxon>Rhabditida</taxon>
        <taxon>Rhabditina</taxon>
        <taxon>Rhabditomorpha</taxon>
        <taxon>Strongyloidea</taxon>
        <taxon>Ancylostomatidae</taxon>
        <taxon>Bunostominae</taxon>
        <taxon>Necator</taxon>
    </lineage>
</organism>
<keyword evidence="3" id="KW-1185">Reference proteome</keyword>
<evidence type="ECO:0000313" key="2">
    <source>
        <dbReference type="EMBL" id="KAK6761813.1"/>
    </source>
</evidence>
<feature type="compositionally biased region" description="Basic and acidic residues" evidence="1">
    <location>
        <begin position="182"/>
        <end position="193"/>
    </location>
</feature>
<dbReference type="Proteomes" id="UP001303046">
    <property type="component" value="Unassembled WGS sequence"/>
</dbReference>
<reference evidence="2 3" key="1">
    <citation type="submission" date="2023-08" db="EMBL/GenBank/DDBJ databases">
        <title>A Necator americanus chromosomal reference genome.</title>
        <authorList>
            <person name="Ilik V."/>
            <person name="Petrzelkova K.J."/>
            <person name="Pardy F."/>
            <person name="Fuh T."/>
            <person name="Niatou-Singa F.S."/>
            <person name="Gouil Q."/>
            <person name="Baker L."/>
            <person name="Ritchie M.E."/>
            <person name="Jex A.R."/>
            <person name="Gazzola D."/>
            <person name="Li H."/>
            <person name="Toshio Fujiwara R."/>
            <person name="Zhan B."/>
            <person name="Aroian R.V."/>
            <person name="Pafco B."/>
            <person name="Schwarz E.M."/>
        </authorList>
    </citation>
    <scope>NUCLEOTIDE SEQUENCE [LARGE SCALE GENOMIC DNA]</scope>
    <source>
        <strain evidence="2 3">Aroian</strain>
        <tissue evidence="2">Whole animal</tissue>
    </source>
</reference>
<evidence type="ECO:0000256" key="1">
    <source>
        <dbReference type="SAM" id="MobiDB-lite"/>
    </source>
</evidence>
<sequence>MKLDEYAYRKYADDILQKKPHEIDFEKTVVNLEKLFDDADSLNRQQYECLRINYVPLTAIYVPYRDYANMIKRMDENARLKELDYTALKTLQFVARLRDSSLLEVRLTMLRRLDRHTADAPLTIEDLVGECENFTALTRDNTDMEESHGVHVVQKKMRIASIVEDRTTEAHACFSPPTLGRRCDRNREDDPTVTREASARTLSPSPLRTLESTSMSMSEVKGMSDARYRYHVGITSNVEETRISTFGTLYHVSQDGRWITDED</sequence>
<name>A0ABR1EGT6_NECAM</name>
<gene>
    <name evidence="2" type="primary">Necator_chrX.g22938</name>
    <name evidence="2" type="ORF">RB195_022775</name>
</gene>
<proteinExistence type="predicted"/>